<comment type="pathway">
    <text evidence="1 13">Cofactor biosynthesis; biotin biosynthesis; biotin from 7,8-diaminononanoate: step 2/2.</text>
</comment>
<evidence type="ECO:0000256" key="3">
    <source>
        <dbReference type="ARBA" id="ARBA00012236"/>
    </source>
</evidence>
<feature type="binding site" evidence="13">
    <location>
        <position position="68"/>
    </location>
    <ligand>
        <name>[4Fe-4S] cluster</name>
        <dbReference type="ChEBI" id="CHEBI:49883"/>
        <note>4Fe-4S-S-AdoMet</note>
    </ligand>
</feature>
<dbReference type="PANTHER" id="PTHR22976">
    <property type="entry name" value="BIOTIN SYNTHASE"/>
    <property type="match status" value="1"/>
</dbReference>
<accession>A0ABS2P3X1</accession>
<dbReference type="NCBIfam" id="TIGR00433">
    <property type="entry name" value="bioB"/>
    <property type="match status" value="1"/>
</dbReference>
<keyword evidence="10 13" id="KW-0408">Iron</keyword>
<name>A0ABS2P3X1_9BACI</name>
<evidence type="ECO:0000256" key="1">
    <source>
        <dbReference type="ARBA" id="ARBA00004942"/>
    </source>
</evidence>
<feature type="binding site" evidence="13">
    <location>
        <position position="64"/>
    </location>
    <ligand>
        <name>[4Fe-4S] cluster</name>
        <dbReference type="ChEBI" id="CHEBI:49883"/>
        <note>4Fe-4S-S-AdoMet</note>
    </ligand>
</feature>
<comment type="function">
    <text evidence="13">Catalyzes the conversion of dethiobiotin (DTB) to biotin by the insertion of a sulfur atom into dethiobiotin via a radical-based mechanism.</text>
</comment>
<feature type="binding site" evidence="13">
    <location>
        <position position="271"/>
    </location>
    <ligand>
        <name>[2Fe-2S] cluster</name>
        <dbReference type="ChEBI" id="CHEBI:190135"/>
    </ligand>
</feature>
<comment type="cofactor">
    <cofactor evidence="13">
        <name>[2Fe-2S] cluster</name>
        <dbReference type="ChEBI" id="CHEBI:190135"/>
    </cofactor>
    <text evidence="13">Binds 1 [2Fe-2S] cluster. The cluster is coordinated with 3 cysteines and 1 arginine.</text>
</comment>
<keyword evidence="11 13" id="KW-0411">Iron-sulfur</keyword>
<dbReference type="GO" id="GO:0004076">
    <property type="term" value="F:biotin synthase activity"/>
    <property type="evidence" value="ECO:0007669"/>
    <property type="project" value="UniProtKB-EC"/>
</dbReference>
<dbReference type="Gene3D" id="3.20.20.70">
    <property type="entry name" value="Aldolase class I"/>
    <property type="match status" value="1"/>
</dbReference>
<evidence type="ECO:0000256" key="8">
    <source>
        <dbReference type="ARBA" id="ARBA00022723"/>
    </source>
</evidence>
<dbReference type="PANTHER" id="PTHR22976:SF2">
    <property type="entry name" value="BIOTIN SYNTHASE, MITOCHONDRIAL"/>
    <property type="match status" value="1"/>
</dbReference>
<dbReference type="PIRSF" id="PIRSF001619">
    <property type="entry name" value="Biotin_synth"/>
    <property type="match status" value="1"/>
</dbReference>
<evidence type="ECO:0000256" key="6">
    <source>
        <dbReference type="ARBA" id="ARBA00022691"/>
    </source>
</evidence>
<gene>
    <name evidence="13" type="primary">bioB</name>
    <name evidence="15" type="ORF">JOC95_003550</name>
</gene>
<feature type="binding site" evidence="13">
    <location>
        <position position="108"/>
    </location>
    <ligand>
        <name>[2Fe-2S] cluster</name>
        <dbReference type="ChEBI" id="CHEBI:190135"/>
    </ligand>
</feature>
<evidence type="ECO:0000256" key="9">
    <source>
        <dbReference type="ARBA" id="ARBA00022756"/>
    </source>
</evidence>
<evidence type="ECO:0000256" key="10">
    <source>
        <dbReference type="ARBA" id="ARBA00023004"/>
    </source>
</evidence>
<dbReference type="CDD" id="cd01335">
    <property type="entry name" value="Radical_SAM"/>
    <property type="match status" value="1"/>
</dbReference>
<dbReference type="SFLD" id="SFLDS00029">
    <property type="entry name" value="Radical_SAM"/>
    <property type="match status" value="1"/>
</dbReference>
<evidence type="ECO:0000313" key="15">
    <source>
        <dbReference type="EMBL" id="MBM7621661.1"/>
    </source>
</evidence>
<sequence length="336" mass="37393">MTWKQLAEKVIGGYSLTTEEALGILTESDENVLELVHAAYQIRKHYYSNKVKLNLIINAKSGLCPEDCGYCSQSMKADTVIDSYPLVSKQVIVEGAREAKKNKIGTYCIVMSGRKPTNRDVNTVVAAVQDIKKDIESIKICACLGLVNDEQAHLLKEAGVDRFNHNINTSKGHHSEITTTHQYDDRIKTLETLKNAGISPCSGVICGMGETLEDIVEMAFSLKDLHVDSIPVNFLHPIEGTKLAHLDDLTPLKCLKILALFRFVNPTKEIRISGGREYNLRTLQSLGLYMANSIFVGDYLTTSGQASQQDYQMIEDLGFEIEENAFETESQHFANI</sequence>
<comment type="catalytic activity">
    <reaction evidence="12 13">
        <text>(4R,5S)-dethiobiotin + (sulfur carrier)-SH + 2 reduced [2Fe-2S]-[ferredoxin] + 2 S-adenosyl-L-methionine = (sulfur carrier)-H + biotin + 2 5'-deoxyadenosine + 2 L-methionine + 2 oxidized [2Fe-2S]-[ferredoxin]</text>
        <dbReference type="Rhea" id="RHEA:22060"/>
        <dbReference type="Rhea" id="RHEA-COMP:10000"/>
        <dbReference type="Rhea" id="RHEA-COMP:10001"/>
        <dbReference type="Rhea" id="RHEA-COMP:14737"/>
        <dbReference type="Rhea" id="RHEA-COMP:14739"/>
        <dbReference type="ChEBI" id="CHEBI:17319"/>
        <dbReference type="ChEBI" id="CHEBI:29917"/>
        <dbReference type="ChEBI" id="CHEBI:33737"/>
        <dbReference type="ChEBI" id="CHEBI:33738"/>
        <dbReference type="ChEBI" id="CHEBI:57586"/>
        <dbReference type="ChEBI" id="CHEBI:57844"/>
        <dbReference type="ChEBI" id="CHEBI:59789"/>
        <dbReference type="ChEBI" id="CHEBI:64428"/>
        <dbReference type="ChEBI" id="CHEBI:149473"/>
        <dbReference type="EC" id="2.8.1.6"/>
    </reaction>
</comment>
<evidence type="ECO:0000256" key="4">
    <source>
        <dbReference type="ARBA" id="ARBA00022485"/>
    </source>
</evidence>
<dbReference type="InterPro" id="IPR002684">
    <property type="entry name" value="Biotin_synth/BioAB"/>
</dbReference>
<evidence type="ECO:0000313" key="16">
    <source>
        <dbReference type="Proteomes" id="UP000737402"/>
    </source>
</evidence>
<feature type="binding site" evidence="13">
    <location>
        <position position="201"/>
    </location>
    <ligand>
        <name>[2Fe-2S] cluster</name>
        <dbReference type="ChEBI" id="CHEBI:190135"/>
    </ligand>
</feature>
<evidence type="ECO:0000256" key="5">
    <source>
        <dbReference type="ARBA" id="ARBA00022679"/>
    </source>
</evidence>
<dbReference type="EMBL" id="JAFBED010000009">
    <property type="protein sequence ID" value="MBM7621661.1"/>
    <property type="molecule type" value="Genomic_DNA"/>
</dbReference>
<dbReference type="Pfam" id="PF04055">
    <property type="entry name" value="Radical_SAM"/>
    <property type="match status" value="1"/>
</dbReference>
<evidence type="ECO:0000256" key="7">
    <source>
        <dbReference type="ARBA" id="ARBA00022714"/>
    </source>
</evidence>
<dbReference type="SMART" id="SM00876">
    <property type="entry name" value="BATS"/>
    <property type="match status" value="1"/>
</dbReference>
<dbReference type="InterPro" id="IPR013785">
    <property type="entry name" value="Aldolase_TIM"/>
</dbReference>
<dbReference type="InterPro" id="IPR007197">
    <property type="entry name" value="rSAM"/>
</dbReference>
<keyword evidence="7 13" id="KW-0001">2Fe-2S</keyword>
<evidence type="ECO:0000256" key="2">
    <source>
        <dbReference type="ARBA" id="ARBA00010765"/>
    </source>
</evidence>
<dbReference type="SMART" id="SM00729">
    <property type="entry name" value="Elp3"/>
    <property type="match status" value="1"/>
</dbReference>
<feature type="binding site" evidence="13">
    <location>
        <position position="71"/>
    </location>
    <ligand>
        <name>[4Fe-4S] cluster</name>
        <dbReference type="ChEBI" id="CHEBI:49883"/>
        <note>4Fe-4S-S-AdoMet</note>
    </ligand>
</feature>
<organism evidence="15 16">
    <name type="scientific">Sutcliffiella tianshenii</name>
    <dbReference type="NCBI Taxonomy" id="1463404"/>
    <lineage>
        <taxon>Bacteria</taxon>
        <taxon>Bacillati</taxon>
        <taxon>Bacillota</taxon>
        <taxon>Bacilli</taxon>
        <taxon>Bacillales</taxon>
        <taxon>Bacillaceae</taxon>
        <taxon>Sutcliffiella</taxon>
    </lineage>
</organism>
<reference evidence="15 16" key="1">
    <citation type="submission" date="2021-01" db="EMBL/GenBank/DDBJ databases">
        <title>Genomic Encyclopedia of Type Strains, Phase IV (KMG-IV): sequencing the most valuable type-strain genomes for metagenomic binning, comparative biology and taxonomic classification.</title>
        <authorList>
            <person name="Goeker M."/>
        </authorList>
    </citation>
    <scope>NUCLEOTIDE SEQUENCE [LARGE SCALE GENOMIC DNA]</scope>
    <source>
        <strain evidence="15 16">DSM 25879</strain>
    </source>
</reference>
<dbReference type="InterPro" id="IPR010722">
    <property type="entry name" value="BATS_dom"/>
</dbReference>
<dbReference type="InterPro" id="IPR058240">
    <property type="entry name" value="rSAM_sf"/>
</dbReference>
<keyword evidence="5 13" id="KW-0808">Transferase</keyword>
<comment type="similarity">
    <text evidence="2 13">Belongs to the radical SAM superfamily. Biotin synthase family.</text>
</comment>
<proteinExistence type="inferred from homology"/>
<evidence type="ECO:0000256" key="12">
    <source>
        <dbReference type="ARBA" id="ARBA00051157"/>
    </source>
</evidence>
<evidence type="ECO:0000256" key="13">
    <source>
        <dbReference type="HAMAP-Rule" id="MF_01694"/>
    </source>
</evidence>
<feature type="domain" description="Radical SAM core" evidence="14">
    <location>
        <begin position="47"/>
        <end position="276"/>
    </location>
</feature>
<dbReference type="InterPro" id="IPR006638">
    <property type="entry name" value="Elp3/MiaA/NifB-like_rSAM"/>
</dbReference>
<keyword evidence="6 13" id="KW-0949">S-adenosyl-L-methionine</keyword>
<keyword evidence="9 13" id="KW-0093">Biotin biosynthesis</keyword>
<evidence type="ECO:0000259" key="14">
    <source>
        <dbReference type="PROSITE" id="PS51918"/>
    </source>
</evidence>
<comment type="caution">
    <text evidence="15">The sequence shown here is derived from an EMBL/GenBank/DDBJ whole genome shotgun (WGS) entry which is preliminary data.</text>
</comment>
<keyword evidence="4 13" id="KW-0004">4Fe-4S</keyword>
<dbReference type="EC" id="2.8.1.6" evidence="3 13"/>
<dbReference type="InterPro" id="IPR024177">
    <property type="entry name" value="Biotin_synthase"/>
</dbReference>
<dbReference type="PROSITE" id="PS51918">
    <property type="entry name" value="RADICAL_SAM"/>
    <property type="match status" value="1"/>
</dbReference>
<protein>
    <recommendedName>
        <fullName evidence="3 13">Biotin synthase</fullName>
        <ecNumber evidence="3 13">2.8.1.6</ecNumber>
    </recommendedName>
</protein>
<dbReference type="HAMAP" id="MF_01694">
    <property type="entry name" value="BioB"/>
    <property type="match status" value="1"/>
</dbReference>
<dbReference type="Proteomes" id="UP000737402">
    <property type="component" value="Unassembled WGS sequence"/>
</dbReference>
<dbReference type="SFLD" id="SFLDG01060">
    <property type="entry name" value="BATS_domain_containing"/>
    <property type="match status" value="1"/>
</dbReference>
<evidence type="ECO:0000256" key="11">
    <source>
        <dbReference type="ARBA" id="ARBA00023014"/>
    </source>
</evidence>
<feature type="binding site" evidence="13">
    <location>
        <position position="141"/>
    </location>
    <ligand>
        <name>[2Fe-2S] cluster</name>
        <dbReference type="ChEBI" id="CHEBI:190135"/>
    </ligand>
</feature>
<comment type="cofactor">
    <cofactor evidence="13">
        <name>[4Fe-4S] cluster</name>
        <dbReference type="ChEBI" id="CHEBI:49883"/>
    </cofactor>
    <text evidence="13">Binds 1 [4Fe-4S] cluster. The cluster is coordinated with 3 cysteines and an exchangeable S-adenosyl-L-methionine.</text>
</comment>
<dbReference type="SFLD" id="SFLDG01278">
    <property type="entry name" value="biotin_synthase_like"/>
    <property type="match status" value="1"/>
</dbReference>
<comment type="subunit">
    <text evidence="13">Homodimer.</text>
</comment>
<dbReference type="SUPFAM" id="SSF102114">
    <property type="entry name" value="Radical SAM enzymes"/>
    <property type="match status" value="1"/>
</dbReference>
<keyword evidence="8 13" id="KW-0479">Metal-binding</keyword>
<keyword evidence="16" id="KW-1185">Reference proteome</keyword>
<dbReference type="Pfam" id="PF06968">
    <property type="entry name" value="BATS"/>
    <property type="match status" value="1"/>
</dbReference>